<feature type="signal peptide" evidence="1">
    <location>
        <begin position="1"/>
        <end position="23"/>
    </location>
</feature>
<evidence type="ECO:0000256" key="1">
    <source>
        <dbReference type="SAM" id="SignalP"/>
    </source>
</evidence>
<accession>A0A934QHX7</accession>
<dbReference type="PANTHER" id="PTHR31528">
    <property type="entry name" value="4-AMINO-5-HYDROXYMETHYL-2-METHYLPYRIMIDINE PHOSPHATE SYNTHASE THI11-RELATED"/>
    <property type="match status" value="1"/>
</dbReference>
<gene>
    <name evidence="3" type="ORF">CKO21_07615</name>
</gene>
<dbReference type="GO" id="GO:0005524">
    <property type="term" value="F:ATP binding"/>
    <property type="evidence" value="ECO:0007669"/>
    <property type="project" value="UniProtKB-KW"/>
</dbReference>
<dbReference type="GO" id="GO:0009228">
    <property type="term" value="P:thiamine biosynthetic process"/>
    <property type="evidence" value="ECO:0007669"/>
    <property type="project" value="InterPro"/>
</dbReference>
<sequence length="324" mass="35709">MQSTIRCLTAVLALTLLALPARAAEREELTLVLDWFLNPDHAPIVIAQERGFFADAGLEVTLQEPADPSNPPKLVATGKADLAVSYQPNLHMQIDQGLPLVRVGTLVATPLNTVITLQDSQIDSLADLEGKTVGYSVGGFEETMLQVMLTEAGIDPNSVEMVNVNFALSQSLLSGRVDAIVGGFRNFEVNQLALEGAEARVFYPEAHGVPAYDELIFIAHRDRVDDARLRRFLNAIERGTQYLINHPEKSWDIFREDRPDVQNALNERAFPDTIPRFALRPAALDTARYQQFATFLAQHDTIDEVPPVTQYAVELPPLNASATP</sequence>
<dbReference type="InterPro" id="IPR027939">
    <property type="entry name" value="NMT1/THI5"/>
</dbReference>
<dbReference type="EMBL" id="NRRE01000020">
    <property type="protein sequence ID" value="MBK1697113.1"/>
    <property type="molecule type" value="Genomic_DNA"/>
</dbReference>
<reference evidence="3" key="2">
    <citation type="journal article" date="2020" name="Microorganisms">
        <title>Osmotic Adaptation and Compatible Solute Biosynthesis of Phototrophic Bacteria as Revealed from Genome Analyses.</title>
        <authorList>
            <person name="Imhoff J.F."/>
            <person name="Rahn T."/>
            <person name="Kunzel S."/>
            <person name="Keller A."/>
            <person name="Neulinger S.C."/>
        </authorList>
    </citation>
    <scope>NUCLEOTIDE SEQUENCE</scope>
    <source>
        <strain evidence="3">DSM 9154</strain>
    </source>
</reference>
<keyword evidence="4" id="KW-1185">Reference proteome</keyword>
<keyword evidence="3" id="KW-0067">ATP-binding</keyword>
<reference evidence="3" key="1">
    <citation type="submission" date="2017-08" db="EMBL/GenBank/DDBJ databases">
        <authorList>
            <person name="Imhoff J.F."/>
            <person name="Rahn T."/>
            <person name="Kuenzel S."/>
            <person name="Neulinger S.C."/>
        </authorList>
    </citation>
    <scope>NUCLEOTIDE SEQUENCE</scope>
    <source>
        <strain evidence="3">DSM 9154</strain>
    </source>
</reference>
<feature type="chain" id="PRO_5037727584" evidence="1">
    <location>
        <begin position="24"/>
        <end position="324"/>
    </location>
</feature>
<keyword evidence="1" id="KW-0732">Signal</keyword>
<dbReference type="PANTHER" id="PTHR31528:SF3">
    <property type="entry name" value="THIAMINE BIOSYNTHESIS PROTEIN HI_0357-RELATED"/>
    <property type="match status" value="1"/>
</dbReference>
<comment type="caution">
    <text evidence="3">The sequence shown here is derived from an EMBL/GenBank/DDBJ whole genome shotgun (WGS) entry which is preliminary data.</text>
</comment>
<evidence type="ECO:0000259" key="2">
    <source>
        <dbReference type="Pfam" id="PF09084"/>
    </source>
</evidence>
<dbReference type="Gene3D" id="3.40.190.10">
    <property type="entry name" value="Periplasmic binding protein-like II"/>
    <property type="match status" value="2"/>
</dbReference>
<dbReference type="AlphaFoldDB" id="A0A934QHX7"/>
<dbReference type="InterPro" id="IPR015168">
    <property type="entry name" value="SsuA/THI5"/>
</dbReference>
<name>A0A934QHX7_9PROT</name>
<proteinExistence type="predicted"/>
<evidence type="ECO:0000313" key="3">
    <source>
        <dbReference type="EMBL" id="MBK1697113.1"/>
    </source>
</evidence>
<evidence type="ECO:0000313" key="4">
    <source>
        <dbReference type="Proteomes" id="UP000778970"/>
    </source>
</evidence>
<feature type="domain" description="SsuA/THI5-like" evidence="2">
    <location>
        <begin position="38"/>
        <end position="249"/>
    </location>
</feature>
<dbReference type="Proteomes" id="UP000778970">
    <property type="component" value="Unassembled WGS sequence"/>
</dbReference>
<dbReference type="Pfam" id="PF09084">
    <property type="entry name" value="NMT1"/>
    <property type="match status" value="1"/>
</dbReference>
<protein>
    <submittedName>
        <fullName evidence="3">ABC transporter ATP-binding protein</fullName>
    </submittedName>
</protein>
<dbReference type="SUPFAM" id="SSF53850">
    <property type="entry name" value="Periplasmic binding protein-like II"/>
    <property type="match status" value="1"/>
</dbReference>
<organism evidence="3 4">
    <name type="scientific">Rhodovibrio salinarum</name>
    <dbReference type="NCBI Taxonomy" id="1087"/>
    <lineage>
        <taxon>Bacteria</taxon>
        <taxon>Pseudomonadati</taxon>
        <taxon>Pseudomonadota</taxon>
        <taxon>Alphaproteobacteria</taxon>
        <taxon>Rhodospirillales</taxon>
        <taxon>Rhodovibrionaceae</taxon>
        <taxon>Rhodovibrio</taxon>
    </lineage>
</organism>
<keyword evidence="3" id="KW-0547">Nucleotide-binding</keyword>
<dbReference type="CDD" id="cd13651">
    <property type="entry name" value="PBP2_ThiY"/>
    <property type="match status" value="1"/>
</dbReference>